<accession>A0A2S6N5N6</accession>
<keyword evidence="3" id="KW-1185">Reference proteome</keyword>
<name>A0A2S6N5N6_9HYPH</name>
<reference evidence="2 3" key="1">
    <citation type="journal article" date="2018" name="Arch. Microbiol.">
        <title>New insights into the metabolic potential of the phototrophic purple bacterium Rhodopila globiformis DSM 161(T) from its draft genome sequence and evidence for a vanadium-dependent nitrogenase.</title>
        <authorList>
            <person name="Imhoff J.F."/>
            <person name="Rahn T."/>
            <person name="Kunzel S."/>
            <person name="Neulinger S.C."/>
        </authorList>
    </citation>
    <scope>NUCLEOTIDE SEQUENCE [LARGE SCALE GENOMIC DNA]</scope>
    <source>
        <strain evidence="2 3">DSM 16996</strain>
    </source>
</reference>
<dbReference type="Proteomes" id="UP000239089">
    <property type="component" value="Unassembled WGS sequence"/>
</dbReference>
<dbReference type="EMBL" id="NHSJ01000086">
    <property type="protein sequence ID" value="PPQ29935.1"/>
    <property type="molecule type" value="Genomic_DNA"/>
</dbReference>
<protein>
    <recommendedName>
        <fullName evidence="1">GreAB-C-like domain-containing protein</fullName>
    </recommendedName>
</protein>
<gene>
    <name evidence="2" type="ORF">CCR94_13825</name>
</gene>
<evidence type="ECO:0000259" key="1">
    <source>
        <dbReference type="Pfam" id="PF24388"/>
    </source>
</evidence>
<dbReference type="Pfam" id="PF24388">
    <property type="entry name" value="Permuted_GreAB-C"/>
    <property type="match status" value="1"/>
</dbReference>
<dbReference type="InterPro" id="IPR057311">
    <property type="entry name" value="GrebAB-C-like"/>
</dbReference>
<evidence type="ECO:0000313" key="2">
    <source>
        <dbReference type="EMBL" id="PPQ29935.1"/>
    </source>
</evidence>
<proteinExistence type="predicted"/>
<dbReference type="AlphaFoldDB" id="A0A2S6N5N6"/>
<feature type="domain" description="GreAB-C-like" evidence="1">
    <location>
        <begin position="47"/>
        <end position="81"/>
    </location>
</feature>
<dbReference type="RefSeq" id="WP_104508445.1">
    <property type="nucleotide sequence ID" value="NZ_JACIGC010000051.1"/>
</dbReference>
<organism evidence="2 3">
    <name type="scientific">Rhodoblastus sphagnicola</name>
    <dbReference type="NCBI Taxonomy" id="333368"/>
    <lineage>
        <taxon>Bacteria</taxon>
        <taxon>Pseudomonadati</taxon>
        <taxon>Pseudomonadota</taxon>
        <taxon>Alphaproteobacteria</taxon>
        <taxon>Hyphomicrobiales</taxon>
        <taxon>Rhodoblastaceae</taxon>
        <taxon>Rhodoblastus</taxon>
    </lineage>
</organism>
<sequence>MNMSTEKRSLEANVLGIFPPFLRRELVANKAFRDELGIKVQSILTIGVGGARFRRDKLFDAIRSALADQSTAAIHDESGTSYSVMIEVQGNGSTVVTATQGDTHLRLSGLAILSTDRAQRLLEFDFALVDAGLPPNGLPEWRVILEQRPIEDDELGELLADLSRTPQSCIRALDNELSGPDVKLETIAPADPAYYERLVGVGDACSASELAGSASSRIADLLAWDTEQGARVALLLASHAGVIAESPLSSLPSDALARLGEWAKDGADLVSKIGMIELGLAVLPSSRHLEPMIEALVREIIELNPDDAACRLNFLSAGFVLIDAELSRTKALGNWPPFRRRFAALAQASLVERVGLGRIDVESFSKWAFGQRGHRFYLQTLVDMRLEPRWLPDYAGPDQLHCELIGRIHNAGYQFAPNVPPGSLHQLLFSDDPMAVQAAINFPASFLPGPLEGSLECRRNPVPAHFEAILNESLAGEQFEPKSVTALINLRGLFHFDNEKIARTVSMIRAAGHRINGDVSLEERDALIHGLAGVAAITRSTDLACDVRVMMRKNRIDGLSPPRPGCELLIGLHAAAAYEESEAWRKFIGDWAGELAFGVSSKGEAQELHTWLTTLCVIEPALRKTIGCGLAALAAYIEV</sequence>
<evidence type="ECO:0000313" key="3">
    <source>
        <dbReference type="Proteomes" id="UP000239089"/>
    </source>
</evidence>
<comment type="caution">
    <text evidence="2">The sequence shown here is derived from an EMBL/GenBank/DDBJ whole genome shotgun (WGS) entry which is preliminary data.</text>
</comment>